<dbReference type="AlphaFoldDB" id="A0A1F8FA60"/>
<dbReference type="EMBL" id="MGJP01000043">
    <property type="protein sequence ID" value="OGN09139.1"/>
    <property type="molecule type" value="Genomic_DNA"/>
</dbReference>
<dbReference type="Proteomes" id="UP000177167">
    <property type="component" value="Unassembled WGS sequence"/>
</dbReference>
<name>A0A1F8FA60_9BACT</name>
<sequence length="105" mass="12163">MFHGWSKWFYCPFEEQPPRLKDLLAHPGIHNHWYIREIANNFKDPETTLTATRLPNGDVCIAEGMHRACAIAMMAHDNKPLSSKVFVMLADWPDNTSPRLGNWEK</sequence>
<evidence type="ECO:0000313" key="1">
    <source>
        <dbReference type="EMBL" id="OGN09139.1"/>
    </source>
</evidence>
<protein>
    <recommendedName>
        <fullName evidence="3">ParB/Sulfiredoxin domain-containing protein</fullName>
    </recommendedName>
</protein>
<evidence type="ECO:0000313" key="2">
    <source>
        <dbReference type="Proteomes" id="UP000177167"/>
    </source>
</evidence>
<accession>A0A1F8FA60</accession>
<proteinExistence type="predicted"/>
<gene>
    <name evidence="1" type="ORF">A3J46_03325</name>
</gene>
<comment type="caution">
    <text evidence="1">The sequence shown here is derived from an EMBL/GenBank/DDBJ whole genome shotgun (WGS) entry which is preliminary data.</text>
</comment>
<evidence type="ECO:0008006" key="3">
    <source>
        <dbReference type="Google" id="ProtNLM"/>
    </source>
</evidence>
<reference evidence="1 2" key="1">
    <citation type="journal article" date="2016" name="Nat. Commun.">
        <title>Thousands of microbial genomes shed light on interconnected biogeochemical processes in an aquifer system.</title>
        <authorList>
            <person name="Anantharaman K."/>
            <person name="Brown C.T."/>
            <person name="Hug L.A."/>
            <person name="Sharon I."/>
            <person name="Castelle C.J."/>
            <person name="Probst A.J."/>
            <person name="Thomas B.C."/>
            <person name="Singh A."/>
            <person name="Wilkins M.J."/>
            <person name="Karaoz U."/>
            <person name="Brodie E.L."/>
            <person name="Williams K.H."/>
            <person name="Hubbard S.S."/>
            <person name="Banfield J.F."/>
        </authorList>
    </citation>
    <scope>NUCLEOTIDE SEQUENCE [LARGE SCALE GENOMIC DNA]</scope>
</reference>
<organism evidence="1 2">
    <name type="scientific">Candidatus Yanofskybacteria bacterium RIFCSPHIGHO2_02_FULL_41_11</name>
    <dbReference type="NCBI Taxonomy" id="1802675"/>
    <lineage>
        <taxon>Bacteria</taxon>
        <taxon>Candidatus Yanofskyibacteriota</taxon>
    </lineage>
</organism>